<keyword evidence="3" id="KW-0456">Lyase</keyword>
<comment type="cofactor">
    <cofactor evidence="1">
        <name>pyridoxal 5'-phosphate</name>
        <dbReference type="ChEBI" id="CHEBI:597326"/>
    </cofactor>
</comment>
<dbReference type="InterPro" id="IPR036052">
    <property type="entry name" value="TrpB-like_PALP_sf"/>
</dbReference>
<keyword evidence="2" id="KW-0663">Pyridoxal phosphate</keyword>
<evidence type="ECO:0000313" key="8">
    <source>
        <dbReference type="Proteomes" id="UP000299102"/>
    </source>
</evidence>
<dbReference type="Pfam" id="PF00291">
    <property type="entry name" value="PALP"/>
    <property type="match status" value="1"/>
</dbReference>
<evidence type="ECO:0000256" key="4">
    <source>
        <dbReference type="ARBA" id="ARBA00041766"/>
    </source>
</evidence>
<evidence type="ECO:0000259" key="6">
    <source>
        <dbReference type="Pfam" id="PF00291"/>
    </source>
</evidence>
<organism evidence="7 8">
    <name type="scientific">Eumeta variegata</name>
    <name type="common">Bagworm moth</name>
    <name type="synonym">Eumeta japonica</name>
    <dbReference type="NCBI Taxonomy" id="151549"/>
    <lineage>
        <taxon>Eukaryota</taxon>
        <taxon>Metazoa</taxon>
        <taxon>Ecdysozoa</taxon>
        <taxon>Arthropoda</taxon>
        <taxon>Hexapoda</taxon>
        <taxon>Insecta</taxon>
        <taxon>Pterygota</taxon>
        <taxon>Neoptera</taxon>
        <taxon>Endopterygota</taxon>
        <taxon>Lepidoptera</taxon>
        <taxon>Glossata</taxon>
        <taxon>Ditrysia</taxon>
        <taxon>Tineoidea</taxon>
        <taxon>Psychidae</taxon>
        <taxon>Oiketicinae</taxon>
        <taxon>Eumeta</taxon>
    </lineage>
</organism>
<dbReference type="AlphaFoldDB" id="A0A4C1ZDH6"/>
<dbReference type="EMBL" id="BGZK01001761">
    <property type="protein sequence ID" value="GBP85810.1"/>
    <property type="molecule type" value="Genomic_DNA"/>
</dbReference>
<dbReference type="GO" id="GO:0004794">
    <property type="term" value="F:threonine deaminase activity"/>
    <property type="evidence" value="ECO:0007669"/>
    <property type="project" value="TreeGrafter"/>
</dbReference>
<name>A0A4C1ZDH6_EUMVA</name>
<dbReference type="GO" id="GO:0006567">
    <property type="term" value="P:L-threonine catabolic process"/>
    <property type="evidence" value="ECO:0007669"/>
    <property type="project" value="TreeGrafter"/>
</dbReference>
<dbReference type="InterPro" id="IPR001926">
    <property type="entry name" value="TrpB-like_PALP"/>
</dbReference>
<dbReference type="STRING" id="151549.A0A4C1ZDH6"/>
<accession>A0A4C1ZDH6</accession>
<evidence type="ECO:0000256" key="2">
    <source>
        <dbReference type="ARBA" id="ARBA00022898"/>
    </source>
</evidence>
<sequence>MGATRSDIDLVYLVSLGDDESSNVLSFNAINKAAERISGGIVRTPLCIAKISKSMDYDIYLKCENLQYTGSCAERGILNFMMAAGADIKSRGVVVASQGALALAAAYHGHCLGIPVTVVMPERASPSLAYRCSDLGAKVVVCGDSLEQAVTYANKLYKETEQFYVSSDDLLVIAGLGTVGLEVIAQLPETEALLVPVAAGGLLAGTLVAAKMLKCSCLVYGVECSRVPTMLRALQVGRPVEVPTAPTLAEGLDAPCAGPNAFATIKGRLDRMLVVDEAWVARAVLALVERERLVASGGGVVALAALMQGLAPELRGKRVVCVISSGNIESGQLSRAIQRGLGAESRLVRFAVPVPDTCFGLKDLATAIANQQAILKSLTTEQVWVTNDVNVIWANVVVETVNEEHTTALKDYIRNLYPCVRFVLYDLEDKH</sequence>
<dbReference type="PANTHER" id="PTHR48078:SF19">
    <property type="entry name" value="ACT DOMAIN-CONTAINING PROTEIN"/>
    <property type="match status" value="1"/>
</dbReference>
<dbReference type="GO" id="GO:0009097">
    <property type="term" value="P:isoleucine biosynthetic process"/>
    <property type="evidence" value="ECO:0007669"/>
    <property type="project" value="TreeGrafter"/>
</dbReference>
<dbReference type="OrthoDB" id="4418812at2759"/>
<dbReference type="GO" id="GO:0006565">
    <property type="term" value="P:L-serine catabolic process"/>
    <property type="evidence" value="ECO:0007669"/>
    <property type="project" value="TreeGrafter"/>
</dbReference>
<evidence type="ECO:0000256" key="1">
    <source>
        <dbReference type="ARBA" id="ARBA00001933"/>
    </source>
</evidence>
<comment type="caution">
    <text evidence="7">The sequence shown here is derived from an EMBL/GenBank/DDBJ whole genome shotgun (WGS) entry which is preliminary data.</text>
</comment>
<evidence type="ECO:0000313" key="7">
    <source>
        <dbReference type="EMBL" id="GBP85810.1"/>
    </source>
</evidence>
<dbReference type="InterPro" id="IPR050147">
    <property type="entry name" value="Ser/Thr_Dehydratase"/>
</dbReference>
<protein>
    <recommendedName>
        <fullName evidence="4">L-serine deaminase</fullName>
    </recommendedName>
    <alternativeName>
        <fullName evidence="5">L-threonine dehydratase</fullName>
    </alternativeName>
</protein>
<reference evidence="7 8" key="1">
    <citation type="journal article" date="2019" name="Commun. Biol.">
        <title>The bagworm genome reveals a unique fibroin gene that provides high tensile strength.</title>
        <authorList>
            <person name="Kono N."/>
            <person name="Nakamura H."/>
            <person name="Ohtoshi R."/>
            <person name="Tomita M."/>
            <person name="Numata K."/>
            <person name="Arakawa K."/>
        </authorList>
    </citation>
    <scope>NUCLEOTIDE SEQUENCE [LARGE SCALE GENOMIC DNA]</scope>
</reference>
<feature type="domain" description="Tryptophan synthase beta chain-like PALP" evidence="6">
    <location>
        <begin position="37"/>
        <end position="324"/>
    </location>
</feature>
<dbReference type="GO" id="GO:0003941">
    <property type="term" value="F:L-serine ammonia-lyase activity"/>
    <property type="evidence" value="ECO:0007669"/>
    <property type="project" value="TreeGrafter"/>
</dbReference>
<dbReference type="Proteomes" id="UP000299102">
    <property type="component" value="Unassembled WGS sequence"/>
</dbReference>
<dbReference type="SUPFAM" id="SSF53686">
    <property type="entry name" value="Tryptophan synthase beta subunit-like PLP-dependent enzymes"/>
    <property type="match status" value="1"/>
</dbReference>
<gene>
    <name evidence="7" type="ORF">EVAR_65874_1</name>
</gene>
<dbReference type="PANTHER" id="PTHR48078">
    <property type="entry name" value="THREONINE DEHYDRATASE, MITOCHONDRIAL-RELATED"/>
    <property type="match status" value="1"/>
</dbReference>
<proteinExistence type="predicted"/>
<dbReference type="Gene3D" id="3.40.50.1100">
    <property type="match status" value="2"/>
</dbReference>
<keyword evidence="8" id="KW-1185">Reference proteome</keyword>
<evidence type="ECO:0000256" key="5">
    <source>
        <dbReference type="ARBA" id="ARBA00042605"/>
    </source>
</evidence>
<evidence type="ECO:0000256" key="3">
    <source>
        <dbReference type="ARBA" id="ARBA00023239"/>
    </source>
</evidence>